<dbReference type="GO" id="GO:0016887">
    <property type="term" value="F:ATP hydrolysis activity"/>
    <property type="evidence" value="ECO:0007669"/>
    <property type="project" value="InterPro"/>
</dbReference>
<reference evidence="2" key="1">
    <citation type="submission" date="2023-03" db="EMBL/GenBank/DDBJ databases">
        <title>Massive genome expansion in bonnet fungi (Mycena s.s.) driven by repeated elements and novel gene families across ecological guilds.</title>
        <authorList>
            <consortium name="Lawrence Berkeley National Laboratory"/>
            <person name="Harder C.B."/>
            <person name="Miyauchi S."/>
            <person name="Viragh M."/>
            <person name="Kuo A."/>
            <person name="Thoen E."/>
            <person name="Andreopoulos B."/>
            <person name="Lu D."/>
            <person name="Skrede I."/>
            <person name="Drula E."/>
            <person name="Henrissat B."/>
            <person name="Morin E."/>
            <person name="Kohler A."/>
            <person name="Barry K."/>
            <person name="LaButti K."/>
            <person name="Morin E."/>
            <person name="Salamov A."/>
            <person name="Lipzen A."/>
            <person name="Mereny Z."/>
            <person name="Hegedus B."/>
            <person name="Baldrian P."/>
            <person name="Stursova M."/>
            <person name="Weitz H."/>
            <person name="Taylor A."/>
            <person name="Grigoriev I.V."/>
            <person name="Nagy L.G."/>
            <person name="Martin F."/>
            <person name="Kauserud H."/>
        </authorList>
    </citation>
    <scope>NUCLEOTIDE SEQUENCE</scope>
    <source>
        <strain evidence="2">9144</strain>
    </source>
</reference>
<dbReference type="GO" id="GO:0005634">
    <property type="term" value="C:nucleus"/>
    <property type="evidence" value="ECO:0007669"/>
    <property type="project" value="TreeGrafter"/>
</dbReference>
<sequence length="527" mass="58830">MSDPADDFVNVWTDAVTGDNEFHREWLIQASAKHSGPLLQAANALRKIYPNHSIVMTPHDVIHYPKALFVPLPNAPMVTTTYFMPLARSQGEVTGVLVDSVEFGAATVAWNNYDFIVYAITYPRGLGTMTTFCVLHQGPEEPARRLVMATGLWSQSLHEEIWVYNQGWWQKDHPLWVDVQKADWKDVILKEEFKKALHKDVYGFFKSEAVYRELGIPWKRGLIMYGPPGNGKTISIKVIMKTCDALGFAPLYVKSFQNFQGEEVAMQQVFDKARQLSPCVIVLEDLDALINDRNRSFFLNQLDGLQGNDGLLVIGTTNHFERLDPGLSSRPSRFDRKYLFDDPNREERALYAKYWQEKLKSNKEIDFPDSLVDEVAEQTSDFSFAYLKEAFVSSLVTLAGWEGDGKPTFASALLGQIKILRKQLDKSGAAARSEGPERDYRALFDALSGTPPVFPQAPGGSVGDLRALLDMGSNVGAAELSKRRIEAWLSGAQRAAAATPLVAPSAWDSSTMQLLSLAQSNVSPRLD</sequence>
<dbReference type="Pfam" id="PF00004">
    <property type="entry name" value="AAA"/>
    <property type="match status" value="1"/>
</dbReference>
<evidence type="ECO:0000313" key="2">
    <source>
        <dbReference type="EMBL" id="KAJ7228492.1"/>
    </source>
</evidence>
<dbReference type="Gene3D" id="3.40.50.300">
    <property type="entry name" value="P-loop containing nucleotide triphosphate hydrolases"/>
    <property type="match status" value="1"/>
</dbReference>
<dbReference type="GO" id="GO:0042254">
    <property type="term" value="P:ribosome biogenesis"/>
    <property type="evidence" value="ECO:0007669"/>
    <property type="project" value="TreeGrafter"/>
</dbReference>
<keyword evidence="2" id="KW-0378">Hydrolase</keyword>
<dbReference type="AlphaFoldDB" id="A0AAD6YSW1"/>
<dbReference type="InterPro" id="IPR050168">
    <property type="entry name" value="AAA_ATPase_domain"/>
</dbReference>
<dbReference type="SMART" id="SM00382">
    <property type="entry name" value="AAA"/>
    <property type="match status" value="1"/>
</dbReference>
<dbReference type="InterPro" id="IPR003959">
    <property type="entry name" value="ATPase_AAA_core"/>
</dbReference>
<keyword evidence="3" id="KW-1185">Reference proteome</keyword>
<dbReference type="GO" id="GO:0003723">
    <property type="term" value="F:RNA binding"/>
    <property type="evidence" value="ECO:0007669"/>
    <property type="project" value="TreeGrafter"/>
</dbReference>
<accession>A0AAD6YSW1</accession>
<organism evidence="2 3">
    <name type="scientific">Mycena pura</name>
    <dbReference type="NCBI Taxonomy" id="153505"/>
    <lineage>
        <taxon>Eukaryota</taxon>
        <taxon>Fungi</taxon>
        <taxon>Dikarya</taxon>
        <taxon>Basidiomycota</taxon>
        <taxon>Agaricomycotina</taxon>
        <taxon>Agaricomycetes</taxon>
        <taxon>Agaricomycetidae</taxon>
        <taxon>Agaricales</taxon>
        <taxon>Marasmiineae</taxon>
        <taxon>Mycenaceae</taxon>
        <taxon>Mycena</taxon>
    </lineage>
</organism>
<dbReference type="SUPFAM" id="SSF52540">
    <property type="entry name" value="P-loop containing nucleoside triphosphate hydrolases"/>
    <property type="match status" value="1"/>
</dbReference>
<dbReference type="InterPro" id="IPR027417">
    <property type="entry name" value="P-loop_NTPase"/>
</dbReference>
<gene>
    <name evidence="2" type="ORF">GGX14DRAFT_613126</name>
</gene>
<dbReference type="CDD" id="cd19481">
    <property type="entry name" value="RecA-like_protease"/>
    <property type="match status" value="1"/>
</dbReference>
<dbReference type="EMBL" id="JARJCW010000002">
    <property type="protein sequence ID" value="KAJ7228492.1"/>
    <property type="molecule type" value="Genomic_DNA"/>
</dbReference>
<evidence type="ECO:0000313" key="3">
    <source>
        <dbReference type="Proteomes" id="UP001219525"/>
    </source>
</evidence>
<proteinExistence type="predicted"/>
<name>A0AAD6YSW1_9AGAR</name>
<dbReference type="GO" id="GO:0005524">
    <property type="term" value="F:ATP binding"/>
    <property type="evidence" value="ECO:0007669"/>
    <property type="project" value="InterPro"/>
</dbReference>
<dbReference type="GO" id="GO:1990275">
    <property type="term" value="F:preribosome binding"/>
    <property type="evidence" value="ECO:0007669"/>
    <property type="project" value="TreeGrafter"/>
</dbReference>
<feature type="domain" description="AAA+ ATPase" evidence="1">
    <location>
        <begin position="218"/>
        <end position="344"/>
    </location>
</feature>
<protein>
    <submittedName>
        <fullName evidence="2">P-loop containing nucleoside triphosphate hydrolase protein</fullName>
    </submittedName>
</protein>
<dbReference type="PANTHER" id="PTHR23077">
    <property type="entry name" value="AAA-FAMILY ATPASE"/>
    <property type="match status" value="1"/>
</dbReference>
<dbReference type="InterPro" id="IPR003593">
    <property type="entry name" value="AAA+_ATPase"/>
</dbReference>
<evidence type="ECO:0000259" key="1">
    <source>
        <dbReference type="SMART" id="SM00382"/>
    </source>
</evidence>
<comment type="caution">
    <text evidence="2">The sequence shown here is derived from an EMBL/GenBank/DDBJ whole genome shotgun (WGS) entry which is preliminary data.</text>
</comment>
<dbReference type="PANTHER" id="PTHR23077:SF132">
    <property type="entry name" value="ATP-DEPENDENT ZN PROTEASE"/>
    <property type="match status" value="1"/>
</dbReference>
<dbReference type="Proteomes" id="UP001219525">
    <property type="component" value="Unassembled WGS sequence"/>
</dbReference>